<evidence type="ECO:0000256" key="1">
    <source>
        <dbReference type="ARBA" id="ARBA00006484"/>
    </source>
</evidence>
<dbReference type="OrthoDB" id="5296at2759"/>
<keyword evidence="3" id="KW-0560">Oxidoreductase</keyword>
<keyword evidence="5" id="KW-1185">Reference proteome</keyword>
<gene>
    <name evidence="4" type="ORF">B0T10DRAFT_466321</name>
</gene>
<dbReference type="PANTHER" id="PTHR44229">
    <property type="entry name" value="15-HYDROXYPROSTAGLANDIN DEHYDROGENASE [NAD(+)]"/>
    <property type="match status" value="1"/>
</dbReference>
<organism evidence="4 5">
    <name type="scientific">Thelonectria olida</name>
    <dbReference type="NCBI Taxonomy" id="1576542"/>
    <lineage>
        <taxon>Eukaryota</taxon>
        <taxon>Fungi</taxon>
        <taxon>Dikarya</taxon>
        <taxon>Ascomycota</taxon>
        <taxon>Pezizomycotina</taxon>
        <taxon>Sordariomycetes</taxon>
        <taxon>Hypocreomycetidae</taxon>
        <taxon>Hypocreales</taxon>
        <taxon>Nectriaceae</taxon>
        <taxon>Thelonectria</taxon>
    </lineage>
</organism>
<protein>
    <submittedName>
        <fullName evidence="4">Uncharacterized protein</fullName>
    </submittedName>
</protein>
<dbReference type="PANTHER" id="PTHR44229:SF4">
    <property type="entry name" value="15-HYDROXYPROSTAGLANDIN DEHYDROGENASE [NAD(+)]"/>
    <property type="match status" value="1"/>
</dbReference>
<dbReference type="PRINTS" id="PR00081">
    <property type="entry name" value="GDHRDH"/>
</dbReference>
<evidence type="ECO:0000256" key="2">
    <source>
        <dbReference type="ARBA" id="ARBA00022857"/>
    </source>
</evidence>
<proteinExistence type="inferred from homology"/>
<dbReference type="AlphaFoldDB" id="A0A9P8VS13"/>
<dbReference type="InterPro" id="IPR002347">
    <property type="entry name" value="SDR_fam"/>
</dbReference>
<dbReference type="GO" id="GO:0016616">
    <property type="term" value="F:oxidoreductase activity, acting on the CH-OH group of donors, NAD or NADP as acceptor"/>
    <property type="evidence" value="ECO:0007669"/>
    <property type="project" value="TreeGrafter"/>
</dbReference>
<dbReference type="EMBL" id="JAGPYM010000047">
    <property type="protein sequence ID" value="KAH6872090.1"/>
    <property type="molecule type" value="Genomic_DNA"/>
</dbReference>
<dbReference type="Pfam" id="PF00106">
    <property type="entry name" value="adh_short"/>
    <property type="match status" value="1"/>
</dbReference>
<dbReference type="Gene3D" id="3.40.50.720">
    <property type="entry name" value="NAD(P)-binding Rossmann-like Domain"/>
    <property type="match status" value="1"/>
</dbReference>
<dbReference type="InterPro" id="IPR036291">
    <property type="entry name" value="NAD(P)-bd_dom_sf"/>
</dbReference>
<keyword evidence="2" id="KW-0521">NADP</keyword>
<comment type="similarity">
    <text evidence="1">Belongs to the short-chain dehydrogenases/reductases (SDR) family.</text>
</comment>
<evidence type="ECO:0000313" key="5">
    <source>
        <dbReference type="Proteomes" id="UP000777438"/>
    </source>
</evidence>
<name>A0A9P8VS13_9HYPO</name>
<evidence type="ECO:0000313" key="4">
    <source>
        <dbReference type="EMBL" id="KAH6872090.1"/>
    </source>
</evidence>
<dbReference type="Proteomes" id="UP000777438">
    <property type="component" value="Unassembled WGS sequence"/>
</dbReference>
<evidence type="ECO:0000256" key="3">
    <source>
        <dbReference type="ARBA" id="ARBA00023002"/>
    </source>
</evidence>
<accession>A0A9P8VS13</accession>
<sequence length="297" mass="32364">MSLYDLHNKRALITGGGSGINLELAKALRVKGCAVLIGDVALHSEAAEWLKSTEQHAGPKVVFHRIDVTVRERLVGIFDVFSKVFGGVPEIVVPGAGIYEASSAGFWDDSEDSLHYKLFDVNLMHPIKTTRIAIPKMRQAKKPGIILHLSSITAQKPSVVLPLYSVSKAALSQFVRCMAPLDEMCGIKVVAVAPGIVDTPLFRDHPGAQNHVNLAKDFFLPTDEVVRAMLALLTDARYRAGTVLEVGDIGSWREVQILRDVGPQGRSTLPRAKTEDAISWLGKALIEEERSAVSLKL</sequence>
<reference evidence="4 5" key="1">
    <citation type="journal article" date="2021" name="Nat. Commun.">
        <title>Genetic determinants of endophytism in the Arabidopsis root mycobiome.</title>
        <authorList>
            <person name="Mesny F."/>
            <person name="Miyauchi S."/>
            <person name="Thiergart T."/>
            <person name="Pickel B."/>
            <person name="Atanasova L."/>
            <person name="Karlsson M."/>
            <person name="Huettel B."/>
            <person name="Barry K.W."/>
            <person name="Haridas S."/>
            <person name="Chen C."/>
            <person name="Bauer D."/>
            <person name="Andreopoulos W."/>
            <person name="Pangilinan J."/>
            <person name="LaButti K."/>
            <person name="Riley R."/>
            <person name="Lipzen A."/>
            <person name="Clum A."/>
            <person name="Drula E."/>
            <person name="Henrissat B."/>
            <person name="Kohler A."/>
            <person name="Grigoriev I.V."/>
            <person name="Martin F.M."/>
            <person name="Hacquard S."/>
        </authorList>
    </citation>
    <scope>NUCLEOTIDE SEQUENCE [LARGE SCALE GENOMIC DNA]</scope>
    <source>
        <strain evidence="4 5">MPI-CAGE-CH-0241</strain>
    </source>
</reference>
<dbReference type="GO" id="GO:0005737">
    <property type="term" value="C:cytoplasm"/>
    <property type="evidence" value="ECO:0007669"/>
    <property type="project" value="TreeGrafter"/>
</dbReference>
<dbReference type="PROSITE" id="PS00061">
    <property type="entry name" value="ADH_SHORT"/>
    <property type="match status" value="1"/>
</dbReference>
<comment type="caution">
    <text evidence="4">The sequence shown here is derived from an EMBL/GenBank/DDBJ whole genome shotgun (WGS) entry which is preliminary data.</text>
</comment>
<dbReference type="SUPFAM" id="SSF51735">
    <property type="entry name" value="NAD(P)-binding Rossmann-fold domains"/>
    <property type="match status" value="1"/>
</dbReference>
<dbReference type="InterPro" id="IPR020904">
    <property type="entry name" value="Sc_DH/Rdtase_CS"/>
</dbReference>